<dbReference type="Proteomes" id="UP001595843">
    <property type="component" value="Unassembled WGS sequence"/>
</dbReference>
<dbReference type="RefSeq" id="WP_380705459.1">
    <property type="nucleotide sequence ID" value="NZ_JBHSAP010000015.1"/>
</dbReference>
<name>A0ABV8JLQ1_9BACL</name>
<accession>A0ABV8JLQ1</accession>
<keyword evidence="3" id="KW-1185">Reference proteome</keyword>
<evidence type="ECO:0000259" key="1">
    <source>
        <dbReference type="Pfam" id="PF11575"/>
    </source>
</evidence>
<dbReference type="Pfam" id="PF11575">
    <property type="entry name" value="FhuF_C"/>
    <property type="match status" value="1"/>
</dbReference>
<sequence length="257" mass="29290">MIPAQDRNDKQRRASLTRHPKPFLTLTASELTEPDRRDEVLAAWARRIGTEELPVAASMLAKRYAARLLSTSLHEITRLNRARNDASENLQLSFGEGWEVTLEWMDGAIHSCPEGDREVWREQAVRRLFSDNLDRVLGSLSHHVPASILWESARIYLHHFYETWSRETDSPAEQERIIRDFRYLTASGLSLTADGRTNPLAADFRCAPHPTKADQELRLRQTCCLYHRLPGAAPCINCPRVQKPACDSGKALLRSRP</sequence>
<evidence type="ECO:0000313" key="2">
    <source>
        <dbReference type="EMBL" id="MFC4077652.1"/>
    </source>
</evidence>
<dbReference type="InterPro" id="IPR024726">
    <property type="entry name" value="FhuF_C"/>
</dbReference>
<proteinExistence type="predicted"/>
<evidence type="ECO:0000313" key="3">
    <source>
        <dbReference type="Proteomes" id="UP001595843"/>
    </source>
</evidence>
<comment type="caution">
    <text evidence="2">The sequence shown here is derived from an EMBL/GenBank/DDBJ whole genome shotgun (WGS) entry which is preliminary data.</text>
</comment>
<protein>
    <submittedName>
        <fullName evidence="2">(2Fe-2S)-binding protein</fullName>
    </submittedName>
</protein>
<gene>
    <name evidence="2" type="ORF">ACFOUO_12670</name>
</gene>
<dbReference type="EMBL" id="JBHSAP010000015">
    <property type="protein sequence ID" value="MFC4077652.1"/>
    <property type="molecule type" value="Genomic_DNA"/>
</dbReference>
<reference evidence="3" key="1">
    <citation type="journal article" date="2019" name="Int. J. Syst. Evol. Microbiol.">
        <title>The Global Catalogue of Microorganisms (GCM) 10K type strain sequencing project: providing services to taxonomists for standard genome sequencing and annotation.</title>
        <authorList>
            <consortium name="The Broad Institute Genomics Platform"/>
            <consortium name="The Broad Institute Genome Sequencing Center for Infectious Disease"/>
            <person name="Wu L."/>
            <person name="Ma J."/>
        </authorList>
    </citation>
    <scope>NUCLEOTIDE SEQUENCE [LARGE SCALE GENOMIC DNA]</scope>
    <source>
        <strain evidence="3">IBRC-M 10813</strain>
    </source>
</reference>
<organism evidence="2 3">
    <name type="scientific">Salinithrix halophila</name>
    <dbReference type="NCBI Taxonomy" id="1485204"/>
    <lineage>
        <taxon>Bacteria</taxon>
        <taxon>Bacillati</taxon>
        <taxon>Bacillota</taxon>
        <taxon>Bacilli</taxon>
        <taxon>Bacillales</taxon>
        <taxon>Thermoactinomycetaceae</taxon>
        <taxon>Salinithrix</taxon>
    </lineage>
</organism>
<feature type="domain" description="Ferric siderophore reductase C-terminal" evidence="1">
    <location>
        <begin position="220"/>
        <end position="240"/>
    </location>
</feature>